<feature type="transmembrane region" description="Helical" evidence="1">
    <location>
        <begin position="7"/>
        <end position="27"/>
    </location>
</feature>
<keyword evidence="1" id="KW-0472">Membrane</keyword>
<keyword evidence="1" id="KW-0812">Transmembrane</keyword>
<accession>A0A150WMK0</accession>
<sequence>MKTSSTSFWATTVFCCLTFLVFGWYSIENPSVSRGIASSPEEAVINQFTTLQLRMRGFDDPVKSKDGMTCSCQFGTDNGVLKFEDPEACGPERNYLESSLKAMKTIDPQGYYTAGRDYSKTAEILPRKCALFIMRRFWKDRARTPQERLNEDIEFNRTAPPDKQREIKDISEYKPDPHLYSKCAPNSSGTPERYGHKACVTEPYVNLVYNSLIDVADCLGVPAKFIAPKLSNESGLHLNAFGLVNDGGIGQFTKQALDDVVQNYDNFKGRITNSDKASCKRLRSIPGAVPKNSKDIMTADANRCHSISVPPNPLRSLIYYGVFYHATKRNSDNAYARKTDSKIDDFKSTETLLKEAGLSGIDQDKIREMMFVMAYNAGPARPSSILREWLKKRIEEAKLCPAARPCPVKAADFNMNYWPTKPQMQAKYGNARAKLISDSKNGAPLTLAEYIFAYKDNLYIAAVRAQARVLDQQLGEGTCTQPKFLEM</sequence>
<evidence type="ECO:0000313" key="2">
    <source>
        <dbReference type="EMBL" id="KYG65640.1"/>
    </source>
</evidence>
<evidence type="ECO:0000313" key="3">
    <source>
        <dbReference type="Proteomes" id="UP000075320"/>
    </source>
</evidence>
<dbReference type="RefSeq" id="WP_061833184.1">
    <property type="nucleotide sequence ID" value="NZ_LUKE01000001.1"/>
</dbReference>
<organism evidence="2 3">
    <name type="scientific">Bdellovibrio bacteriovorus</name>
    <dbReference type="NCBI Taxonomy" id="959"/>
    <lineage>
        <taxon>Bacteria</taxon>
        <taxon>Pseudomonadati</taxon>
        <taxon>Bdellovibrionota</taxon>
        <taxon>Bdellovibrionia</taxon>
        <taxon>Bdellovibrionales</taxon>
        <taxon>Pseudobdellovibrionaceae</taxon>
        <taxon>Bdellovibrio</taxon>
    </lineage>
</organism>
<dbReference type="OrthoDB" id="5287724at2"/>
<keyword evidence="3" id="KW-1185">Reference proteome</keyword>
<gene>
    <name evidence="2" type="ORF">AZI86_00750</name>
</gene>
<dbReference type="Proteomes" id="UP000075320">
    <property type="component" value="Unassembled WGS sequence"/>
</dbReference>
<comment type="caution">
    <text evidence="2">The sequence shown here is derived from an EMBL/GenBank/DDBJ whole genome shotgun (WGS) entry which is preliminary data.</text>
</comment>
<dbReference type="AlphaFoldDB" id="A0A150WMK0"/>
<protein>
    <recommendedName>
        <fullName evidence="4">Transglycosylase SLT domain-containing protein</fullName>
    </recommendedName>
</protein>
<evidence type="ECO:0008006" key="4">
    <source>
        <dbReference type="Google" id="ProtNLM"/>
    </source>
</evidence>
<keyword evidence="1" id="KW-1133">Transmembrane helix</keyword>
<name>A0A150WMK0_BDEBC</name>
<reference evidence="2 3" key="1">
    <citation type="submission" date="2016-03" db="EMBL/GenBank/DDBJ databases">
        <authorList>
            <person name="Ploux O."/>
        </authorList>
    </citation>
    <scope>NUCLEOTIDE SEQUENCE [LARGE SCALE GENOMIC DNA]</scope>
    <source>
        <strain evidence="2 3">R0</strain>
    </source>
</reference>
<proteinExistence type="predicted"/>
<dbReference type="EMBL" id="LUKE01000001">
    <property type="protein sequence ID" value="KYG65640.1"/>
    <property type="molecule type" value="Genomic_DNA"/>
</dbReference>
<evidence type="ECO:0000256" key="1">
    <source>
        <dbReference type="SAM" id="Phobius"/>
    </source>
</evidence>